<dbReference type="Proteomes" id="UP000054324">
    <property type="component" value="Unassembled WGS sequence"/>
</dbReference>
<dbReference type="CTD" id="20323414"/>
<dbReference type="KEGG" id="ovi:T265_09235"/>
<dbReference type="Gene3D" id="3.40.33.10">
    <property type="entry name" value="CAP"/>
    <property type="match status" value="1"/>
</dbReference>
<evidence type="ECO:0000313" key="1">
    <source>
        <dbReference type="EMBL" id="KER22715.1"/>
    </source>
</evidence>
<keyword evidence="2" id="KW-1185">Reference proteome</keyword>
<evidence type="ECO:0000313" key="2">
    <source>
        <dbReference type="Proteomes" id="UP000054324"/>
    </source>
</evidence>
<dbReference type="EMBL" id="KL596883">
    <property type="protein sequence ID" value="KER22715.1"/>
    <property type="molecule type" value="Genomic_DNA"/>
</dbReference>
<dbReference type="SUPFAM" id="SSF55797">
    <property type="entry name" value="PR-1-like"/>
    <property type="match status" value="1"/>
</dbReference>
<reference evidence="1 2" key="1">
    <citation type="submission" date="2013-11" db="EMBL/GenBank/DDBJ databases">
        <title>Opisthorchis viverrini - life in the bile duct.</title>
        <authorList>
            <person name="Young N.D."/>
            <person name="Nagarajan N."/>
            <person name="Lin S.J."/>
            <person name="Korhonen P.K."/>
            <person name="Jex A.R."/>
            <person name="Hall R.S."/>
            <person name="Safavi-Hemami H."/>
            <person name="Kaewkong W."/>
            <person name="Bertrand D."/>
            <person name="Gao S."/>
            <person name="Seet Q."/>
            <person name="Wongkham S."/>
            <person name="Teh B.T."/>
            <person name="Wongkham C."/>
            <person name="Intapan P.M."/>
            <person name="Maleewong W."/>
            <person name="Yang X."/>
            <person name="Hu M."/>
            <person name="Wang Z."/>
            <person name="Hofmann A."/>
            <person name="Sternberg P.W."/>
            <person name="Tan P."/>
            <person name="Wang J."/>
            <person name="Gasser R.B."/>
        </authorList>
    </citation>
    <scope>NUCLEOTIDE SEQUENCE [LARGE SCALE GENOMIC DNA]</scope>
</reference>
<gene>
    <name evidence="1" type="ORF">T265_09235</name>
</gene>
<organism evidence="1 2">
    <name type="scientific">Opisthorchis viverrini</name>
    <name type="common">Southeast Asian liver fluke</name>
    <dbReference type="NCBI Taxonomy" id="6198"/>
    <lineage>
        <taxon>Eukaryota</taxon>
        <taxon>Metazoa</taxon>
        <taxon>Spiralia</taxon>
        <taxon>Lophotrochozoa</taxon>
        <taxon>Platyhelminthes</taxon>
        <taxon>Trematoda</taxon>
        <taxon>Digenea</taxon>
        <taxon>Opisthorchiida</taxon>
        <taxon>Opisthorchiata</taxon>
        <taxon>Opisthorchiidae</taxon>
        <taxon>Opisthorchis</taxon>
    </lineage>
</organism>
<dbReference type="InterPro" id="IPR035940">
    <property type="entry name" value="CAP_sf"/>
</dbReference>
<sequence>MILEGQVPGQPQATVMPSLRWSDNLEREAMNEAEKCMIPRETVPGEIQIYSRDENFE</sequence>
<dbReference type="AlphaFoldDB" id="A0A074ZHK0"/>
<name>A0A074ZHK0_OPIVI</name>
<proteinExistence type="predicted"/>
<evidence type="ECO:0008006" key="3">
    <source>
        <dbReference type="Google" id="ProtNLM"/>
    </source>
</evidence>
<dbReference type="GeneID" id="20323414"/>
<dbReference type="RefSeq" id="XP_009173524.1">
    <property type="nucleotide sequence ID" value="XM_009175260.1"/>
</dbReference>
<protein>
    <recommendedName>
        <fullName evidence="3">SCP domain-containing protein</fullName>
    </recommendedName>
</protein>
<accession>A0A074ZHK0</accession>